<feature type="region of interest" description="Disordered" evidence="3">
    <location>
        <begin position="711"/>
        <end position="743"/>
    </location>
</feature>
<sequence length="743" mass="80496">MRSPFVTTLTLLAAVVDSAASECSTWLRQINTSICTWQNLRANILRDTIYLDGGHIWLQQGFDDGCVNYAADNSFEGYIYTLNLGTSFNTSSNFSTVLQNETVAGGTASNLAPNYIDGAMFSNQNEFYLYGGMIPLTDNSDPPPANEVLGYEGYQYGAYRNIWGPGWHKEDLPSNVTRYITNGAGVSAPSENLGFYFSGMRAANWGSFTYDQFNANVTADTLITVDMSIMGNSSWSNTTLAPEVLGRANAELVWVPVSDSGVLVAIGGVVDPVQFYQNTGLNTTQTATSKKISPTFMETVSVYDVKSQKWYMQNTTGDTPPQLTQFCSVLASASDGSSHNIYIYGGYNGIDLDSVASDDVYILSLPSFTWIKAYKGNSTHGRSGHRCIKVYPDQMLSLGGVHVTSTDCVEGGIVVNFNLNSLTFEENYDPKKWSEYKVPDIVTAKIGGSSVGGATTTAPSSRTNSSLAAIFDKKYSKTIKNYWPYNSTSTNSTSSDTSTHKSGGLPKWAAAVIGVLVGLFVIGLLIFGWWFWRRRRRRRRHQRPESIAPSFGKTAGAREADSTEVRQLMYSSELSSPISGPQSTSTGVESRANGSSVPDSVQTSVSPRTVESGGATVYEMHDSSPVELATSYNVASDTPATTPVSTPMRSPVSPATPEGETAQSARPAHYRSSSTASSVPSLSIDNVMTGRQSYFQEAFETNKSVSRARIGSEISEASIGEEERTEVRGQTIPEDEPYVRSGV</sequence>
<dbReference type="Proteomes" id="UP000042958">
    <property type="component" value="Unassembled WGS sequence"/>
</dbReference>
<name>A0A0F7TM08_PENBI</name>
<feature type="compositionally biased region" description="Polar residues" evidence="3">
    <location>
        <begin position="569"/>
        <end position="609"/>
    </location>
</feature>
<reference evidence="7" key="1">
    <citation type="journal article" date="2015" name="Genome Announc.">
        <title>Draft genome sequence of the fungus Penicillium brasilianum MG11.</title>
        <authorList>
            <person name="Horn F."/>
            <person name="Linde J."/>
            <person name="Mattern D.J."/>
            <person name="Walther G."/>
            <person name="Guthke R."/>
            <person name="Brakhage A.A."/>
            <person name="Valiante V."/>
        </authorList>
    </citation>
    <scope>NUCLEOTIDE SEQUENCE [LARGE SCALE GENOMIC DNA]</scope>
    <source>
        <strain evidence="7">MG11</strain>
    </source>
</reference>
<dbReference type="SUPFAM" id="SSF117281">
    <property type="entry name" value="Kelch motif"/>
    <property type="match status" value="1"/>
</dbReference>
<accession>A0A0F7TM08</accession>
<keyword evidence="4" id="KW-0472">Membrane</keyword>
<dbReference type="AlphaFoldDB" id="A0A0F7TM08"/>
<keyword evidence="7" id="KW-1185">Reference proteome</keyword>
<dbReference type="PANTHER" id="PTHR46228:SF2">
    <property type="entry name" value="KELCH REPEAT PROTEIN (AFU_ORTHOLOGUE AFUA_4G14350)"/>
    <property type="match status" value="1"/>
</dbReference>
<feature type="compositionally biased region" description="Polar residues" evidence="3">
    <location>
        <begin position="636"/>
        <end position="648"/>
    </location>
</feature>
<feature type="region of interest" description="Disordered" evidence="3">
    <location>
        <begin position="541"/>
        <end position="611"/>
    </location>
</feature>
<evidence type="ECO:0000256" key="1">
    <source>
        <dbReference type="ARBA" id="ARBA00022441"/>
    </source>
</evidence>
<dbReference type="STRING" id="104259.A0A0F7TM08"/>
<keyword evidence="1" id="KW-0880">Kelch repeat</keyword>
<feature type="chain" id="PRO_5002522802" description="Kelch repeat protein" evidence="5">
    <location>
        <begin position="22"/>
        <end position="743"/>
    </location>
</feature>
<evidence type="ECO:0008006" key="8">
    <source>
        <dbReference type="Google" id="ProtNLM"/>
    </source>
</evidence>
<gene>
    <name evidence="6" type="ORF">PMG11_06378</name>
</gene>
<feature type="transmembrane region" description="Helical" evidence="4">
    <location>
        <begin position="508"/>
        <end position="532"/>
    </location>
</feature>
<dbReference type="InterPro" id="IPR015915">
    <property type="entry name" value="Kelch-typ_b-propeller"/>
</dbReference>
<keyword evidence="4" id="KW-0812">Transmembrane</keyword>
<dbReference type="OrthoDB" id="540004at2759"/>
<keyword evidence="4" id="KW-1133">Transmembrane helix</keyword>
<keyword evidence="2" id="KW-0677">Repeat</keyword>
<feature type="compositionally biased region" description="Low complexity" evidence="3">
    <location>
        <begin position="672"/>
        <end position="681"/>
    </location>
</feature>
<dbReference type="PANTHER" id="PTHR46228">
    <property type="entry name" value="KELCH DOMAIN-CONTAINING PROTEIN"/>
    <property type="match status" value="1"/>
</dbReference>
<dbReference type="EMBL" id="CDHK01000005">
    <property type="protein sequence ID" value="CEJ57694.1"/>
    <property type="molecule type" value="Genomic_DNA"/>
</dbReference>
<protein>
    <recommendedName>
        <fullName evidence="8">Kelch repeat protein</fullName>
    </recommendedName>
</protein>
<evidence type="ECO:0000256" key="2">
    <source>
        <dbReference type="ARBA" id="ARBA00022737"/>
    </source>
</evidence>
<organism evidence="6 7">
    <name type="scientific">Penicillium brasilianum</name>
    <dbReference type="NCBI Taxonomy" id="104259"/>
    <lineage>
        <taxon>Eukaryota</taxon>
        <taxon>Fungi</taxon>
        <taxon>Dikarya</taxon>
        <taxon>Ascomycota</taxon>
        <taxon>Pezizomycotina</taxon>
        <taxon>Eurotiomycetes</taxon>
        <taxon>Eurotiomycetidae</taxon>
        <taxon>Eurotiales</taxon>
        <taxon>Aspergillaceae</taxon>
        <taxon>Penicillium</taxon>
    </lineage>
</organism>
<feature type="signal peptide" evidence="5">
    <location>
        <begin position="1"/>
        <end position="21"/>
    </location>
</feature>
<evidence type="ECO:0000256" key="5">
    <source>
        <dbReference type="SAM" id="SignalP"/>
    </source>
</evidence>
<keyword evidence="5" id="KW-0732">Signal</keyword>
<evidence type="ECO:0000256" key="3">
    <source>
        <dbReference type="SAM" id="MobiDB-lite"/>
    </source>
</evidence>
<evidence type="ECO:0000313" key="7">
    <source>
        <dbReference type="Proteomes" id="UP000042958"/>
    </source>
</evidence>
<evidence type="ECO:0000313" key="6">
    <source>
        <dbReference type="EMBL" id="CEJ57694.1"/>
    </source>
</evidence>
<evidence type="ECO:0000256" key="4">
    <source>
        <dbReference type="SAM" id="Phobius"/>
    </source>
</evidence>
<feature type="region of interest" description="Disordered" evidence="3">
    <location>
        <begin position="636"/>
        <end position="681"/>
    </location>
</feature>
<proteinExistence type="predicted"/>